<dbReference type="PRINTS" id="PR00080">
    <property type="entry name" value="SDRFAMILY"/>
</dbReference>
<reference evidence="3 4" key="1">
    <citation type="submission" date="2023-07" db="EMBL/GenBank/DDBJ databases">
        <title>Sorghum-associated microbial communities from plants grown in Nebraska, USA.</title>
        <authorList>
            <person name="Schachtman D."/>
        </authorList>
    </citation>
    <scope>NUCLEOTIDE SEQUENCE [LARGE SCALE GENOMIC DNA]</scope>
    <source>
        <strain evidence="3 4">DS2154</strain>
    </source>
</reference>
<keyword evidence="2" id="KW-0560">Oxidoreductase</keyword>
<dbReference type="Pfam" id="PF13561">
    <property type="entry name" value="adh_short_C2"/>
    <property type="match status" value="1"/>
</dbReference>
<organism evidence="3 4">
    <name type="scientific">Caulobacter rhizosphaerae</name>
    <dbReference type="NCBI Taxonomy" id="2010972"/>
    <lineage>
        <taxon>Bacteria</taxon>
        <taxon>Pseudomonadati</taxon>
        <taxon>Pseudomonadota</taxon>
        <taxon>Alphaproteobacteria</taxon>
        <taxon>Caulobacterales</taxon>
        <taxon>Caulobacteraceae</taxon>
        <taxon>Caulobacter</taxon>
    </lineage>
</organism>
<comment type="similarity">
    <text evidence="1">Belongs to the short-chain dehydrogenases/reductases (SDR) family.</text>
</comment>
<dbReference type="CDD" id="cd05233">
    <property type="entry name" value="SDR_c"/>
    <property type="match status" value="1"/>
</dbReference>
<evidence type="ECO:0000313" key="3">
    <source>
        <dbReference type="EMBL" id="MDR6534206.1"/>
    </source>
</evidence>
<evidence type="ECO:0000313" key="4">
    <source>
        <dbReference type="Proteomes" id="UP001262754"/>
    </source>
</evidence>
<protein>
    <submittedName>
        <fullName evidence="3">NAD(P)-dependent dehydrogenase (Short-subunit alcohol dehydrogenase family)</fullName>
    </submittedName>
</protein>
<evidence type="ECO:0000256" key="2">
    <source>
        <dbReference type="ARBA" id="ARBA00023002"/>
    </source>
</evidence>
<proteinExistence type="inferred from homology"/>
<dbReference type="PANTHER" id="PTHR42760">
    <property type="entry name" value="SHORT-CHAIN DEHYDROGENASES/REDUCTASES FAMILY MEMBER"/>
    <property type="match status" value="1"/>
</dbReference>
<accession>A0ABU1N809</accession>
<dbReference type="Gene3D" id="3.40.50.720">
    <property type="entry name" value="NAD(P)-binding Rossmann-like Domain"/>
    <property type="match status" value="1"/>
</dbReference>
<evidence type="ECO:0000256" key="1">
    <source>
        <dbReference type="ARBA" id="ARBA00006484"/>
    </source>
</evidence>
<dbReference type="PRINTS" id="PR00081">
    <property type="entry name" value="GDHRDH"/>
</dbReference>
<dbReference type="PANTHER" id="PTHR42760:SF133">
    <property type="entry name" value="3-OXOACYL-[ACYL-CARRIER-PROTEIN] REDUCTASE"/>
    <property type="match status" value="1"/>
</dbReference>
<keyword evidence="4" id="KW-1185">Reference proteome</keyword>
<gene>
    <name evidence="3" type="ORF">J2800_004977</name>
</gene>
<sequence>MTRLAGLVSIITGAASGIGAATAELFVAQGAPVVIADIALDKAEATAERLRAGGGEAIAMACDIGSEDSVKAVVTDTVAAFGRIDVVVNNAAATFLSATQDGPLLKQSVELWDTLMAINLRGPMLMCREAVPHMVRQGGGAIINICSNSMFLGDLGNTAYACSKAGLATLTRYVAAQHGIDGVRCNAISPGYIPTKPVTDERRAKLEKALLRQNTVPRGGVPEDIGWMAVYLASAESAFVNGQVYSVDGGAQSHAPHMPDLRDFLAG</sequence>
<comment type="caution">
    <text evidence="3">The sequence shown here is derived from an EMBL/GenBank/DDBJ whole genome shotgun (WGS) entry which is preliminary data.</text>
</comment>
<dbReference type="RefSeq" id="WP_310035413.1">
    <property type="nucleotide sequence ID" value="NZ_JAVDRL010000022.1"/>
</dbReference>
<dbReference type="EMBL" id="JAVDRL010000022">
    <property type="protein sequence ID" value="MDR6534206.1"/>
    <property type="molecule type" value="Genomic_DNA"/>
</dbReference>
<dbReference type="InterPro" id="IPR036291">
    <property type="entry name" value="NAD(P)-bd_dom_sf"/>
</dbReference>
<dbReference type="SUPFAM" id="SSF51735">
    <property type="entry name" value="NAD(P)-binding Rossmann-fold domains"/>
    <property type="match status" value="1"/>
</dbReference>
<dbReference type="Proteomes" id="UP001262754">
    <property type="component" value="Unassembled WGS sequence"/>
</dbReference>
<name>A0ABU1N809_9CAUL</name>
<dbReference type="InterPro" id="IPR002347">
    <property type="entry name" value="SDR_fam"/>
</dbReference>